<comment type="caution">
    <text evidence="1">The sequence shown here is derived from an EMBL/GenBank/DDBJ whole genome shotgun (WGS) entry which is preliminary data.</text>
</comment>
<accession>A0ABS8S7M6</accession>
<evidence type="ECO:0000313" key="2">
    <source>
        <dbReference type="Proteomes" id="UP000823775"/>
    </source>
</evidence>
<dbReference type="Proteomes" id="UP000823775">
    <property type="component" value="Unassembled WGS sequence"/>
</dbReference>
<protein>
    <submittedName>
        <fullName evidence="1">Uncharacterized protein</fullName>
    </submittedName>
</protein>
<reference evidence="1 2" key="1">
    <citation type="journal article" date="2021" name="BMC Genomics">
        <title>Datura genome reveals duplications of psychoactive alkaloid biosynthetic genes and high mutation rate following tissue culture.</title>
        <authorList>
            <person name="Rajewski A."/>
            <person name="Carter-House D."/>
            <person name="Stajich J."/>
            <person name="Litt A."/>
        </authorList>
    </citation>
    <scope>NUCLEOTIDE SEQUENCE [LARGE SCALE GENOMIC DNA]</scope>
    <source>
        <strain evidence="1">AR-01</strain>
    </source>
</reference>
<proteinExistence type="predicted"/>
<gene>
    <name evidence="1" type="ORF">HAX54_026169</name>
</gene>
<keyword evidence="2" id="KW-1185">Reference proteome</keyword>
<sequence>MRTYLKVEGLWTIVANSYEEPEDNGELSEAEMKNLEAKYRQDAKALSKIQMGFSTVYFEKIVTCSYWSGGLLQQWDSCCSETVVEVGVSPWRNWRVTTGTVTATLWPL</sequence>
<dbReference type="EMBL" id="JACEIK010000318">
    <property type="protein sequence ID" value="MCD7454826.1"/>
    <property type="molecule type" value="Genomic_DNA"/>
</dbReference>
<name>A0ABS8S7M6_DATST</name>
<evidence type="ECO:0000313" key="1">
    <source>
        <dbReference type="EMBL" id="MCD7454826.1"/>
    </source>
</evidence>
<organism evidence="1 2">
    <name type="scientific">Datura stramonium</name>
    <name type="common">Jimsonweed</name>
    <name type="synonym">Common thornapple</name>
    <dbReference type="NCBI Taxonomy" id="4076"/>
    <lineage>
        <taxon>Eukaryota</taxon>
        <taxon>Viridiplantae</taxon>
        <taxon>Streptophyta</taxon>
        <taxon>Embryophyta</taxon>
        <taxon>Tracheophyta</taxon>
        <taxon>Spermatophyta</taxon>
        <taxon>Magnoliopsida</taxon>
        <taxon>eudicotyledons</taxon>
        <taxon>Gunneridae</taxon>
        <taxon>Pentapetalae</taxon>
        <taxon>asterids</taxon>
        <taxon>lamiids</taxon>
        <taxon>Solanales</taxon>
        <taxon>Solanaceae</taxon>
        <taxon>Solanoideae</taxon>
        <taxon>Datureae</taxon>
        <taxon>Datura</taxon>
    </lineage>
</organism>